<protein>
    <submittedName>
        <fullName evidence="2">MBL fold metallo-hydrolase</fullName>
    </submittedName>
</protein>
<evidence type="ECO:0000313" key="3">
    <source>
        <dbReference type="Proteomes" id="UP001634747"/>
    </source>
</evidence>
<reference evidence="2 3" key="1">
    <citation type="submission" date="2024-12" db="EMBL/GenBank/DDBJ databases">
        <authorList>
            <person name="Lee Y."/>
        </authorList>
    </citation>
    <scope>NUCLEOTIDE SEQUENCE [LARGE SCALE GENOMIC DNA]</scope>
    <source>
        <strain evidence="2 3">03SUJ4</strain>
    </source>
</reference>
<sequence>MNVRPHPTVLRKLRQLYRVTRESYRQPLVGEPQLPVLVEHEELGITFIGHSSFLIQIGGRNLLVDPVFARALILLRRQRRPGLRVRDLPPIDAVLLSHAHMDHLHLRSLRQVVRHTVRITGFAPEAIVPSGVGDLVEKLGFRMVSELEWWQETDLRASDGTSTGVSVTMTPAKHWGARLFKDTHRLFGGYVIRNGRHSIYHSGDTAYFRGFREIGDRLSPQIALLPIGAYFPDSYRAVHTSPEEALQAFIDLRSAHTMIPMHFGTFPLGREPIEEPPVRLAEAARRSGLSGRVRILAEGETLRVAATDRSFAR</sequence>
<dbReference type="PANTHER" id="PTHR15032:SF4">
    <property type="entry name" value="N-ACYL-PHOSPHATIDYLETHANOLAMINE-HYDROLYZING PHOSPHOLIPASE D"/>
    <property type="match status" value="1"/>
</dbReference>
<dbReference type="Pfam" id="PF12706">
    <property type="entry name" value="Lactamase_B_2"/>
    <property type="match status" value="1"/>
</dbReference>
<name>A0ABW9KMA0_9BACT</name>
<gene>
    <name evidence="2" type="ORF">ACK2TP_14240</name>
</gene>
<dbReference type="PIRSF" id="PIRSF038896">
    <property type="entry name" value="NAPE-PLD"/>
    <property type="match status" value="1"/>
</dbReference>
<dbReference type="Gene3D" id="3.60.15.10">
    <property type="entry name" value="Ribonuclease Z/Hydroxyacylglutathione hydrolase-like"/>
    <property type="match status" value="1"/>
</dbReference>
<dbReference type="PANTHER" id="PTHR15032">
    <property type="entry name" value="N-ACYL-PHOSPHATIDYLETHANOLAMINE-HYDROLYZING PHOSPHOLIPASE D"/>
    <property type="match status" value="1"/>
</dbReference>
<accession>A0ABW9KMA0</accession>
<comment type="caution">
    <text evidence="2">The sequence shown here is derived from an EMBL/GenBank/DDBJ whole genome shotgun (WGS) entry which is preliminary data.</text>
</comment>
<dbReference type="SUPFAM" id="SSF56281">
    <property type="entry name" value="Metallo-hydrolase/oxidoreductase"/>
    <property type="match status" value="1"/>
</dbReference>
<proteinExistence type="predicted"/>
<evidence type="ECO:0000313" key="2">
    <source>
        <dbReference type="EMBL" id="MFN2976926.1"/>
    </source>
</evidence>
<evidence type="ECO:0000259" key="1">
    <source>
        <dbReference type="Pfam" id="PF12706"/>
    </source>
</evidence>
<dbReference type="RefSeq" id="WP_263414894.1">
    <property type="nucleotide sequence ID" value="NZ_BAABBH010000001.1"/>
</dbReference>
<dbReference type="Proteomes" id="UP001634747">
    <property type="component" value="Unassembled WGS sequence"/>
</dbReference>
<dbReference type="InterPro" id="IPR036866">
    <property type="entry name" value="RibonucZ/Hydroxyglut_hydro"/>
</dbReference>
<organism evidence="2 3">
    <name type="scientific">Terriglobus aquaticus</name>
    <dbReference type="NCBI Taxonomy" id="940139"/>
    <lineage>
        <taxon>Bacteria</taxon>
        <taxon>Pseudomonadati</taxon>
        <taxon>Acidobacteriota</taxon>
        <taxon>Terriglobia</taxon>
        <taxon>Terriglobales</taxon>
        <taxon>Acidobacteriaceae</taxon>
        <taxon>Terriglobus</taxon>
    </lineage>
</organism>
<feature type="domain" description="Metallo-beta-lactamase" evidence="1">
    <location>
        <begin position="60"/>
        <end position="263"/>
    </location>
</feature>
<dbReference type="InterPro" id="IPR001279">
    <property type="entry name" value="Metallo-B-lactamas"/>
</dbReference>
<dbReference type="InterPro" id="IPR024884">
    <property type="entry name" value="NAPE-PLD"/>
</dbReference>
<keyword evidence="3" id="KW-1185">Reference proteome</keyword>
<dbReference type="EMBL" id="JBJYXY010000001">
    <property type="protein sequence ID" value="MFN2976926.1"/>
    <property type="molecule type" value="Genomic_DNA"/>
</dbReference>